<sequence length="426" mass="48137">MTIALLELNDLCLKISTKESKIYSECGFALINESGINTGEEAYKSNWKYPDKCLNNYWLFLDQNLFKKNWRWARHNADIAYAQLNKLLNNAGSSTELILSVPQTFSSEQLSLISGLIKASNTQLRAVVDDSLLASMRINENAWIIDMQLHQTTMTFVEKSASDSGSIFSVTDHETLPNFGFLHICNLLAQEVSNKLIKNSRYDPLHDGPAAQSLFNQIKKNLLEIKDRSEVVFQIKGPSGISEISLDLLEIKNLLASEWRKISNKVLKSNKPFAMKGSAQLLEKILDSCDRYLGIVPDFDIDHVSKVIEKNQSEKNEIVKFESMKTDEKDLSRANTVDLHTATHLLFNNKAWNLDNQLSINIEDNSIKTEPGINKNSDLAFVLKNGRLDIFHCTDSKNIKLPKIFKAGELITINKTEILLIEVQNG</sequence>
<evidence type="ECO:0000313" key="1">
    <source>
        <dbReference type="EMBL" id="RZO08436.1"/>
    </source>
</evidence>
<comment type="caution">
    <text evidence="1">The sequence shown here is derived from an EMBL/GenBank/DDBJ whole genome shotgun (WGS) entry which is preliminary data.</text>
</comment>
<dbReference type="Proteomes" id="UP000318148">
    <property type="component" value="Unassembled WGS sequence"/>
</dbReference>
<proteinExistence type="predicted"/>
<protein>
    <submittedName>
        <fullName evidence="1">Uncharacterized protein</fullName>
    </submittedName>
</protein>
<name>A0A520LP03_9GAMM</name>
<reference evidence="1 2" key="1">
    <citation type="submission" date="2019-02" db="EMBL/GenBank/DDBJ databases">
        <title>Prokaryotic population dynamics and viral predation in marine succession experiment using metagenomics: the confinement effect.</title>
        <authorList>
            <person name="Haro-Moreno J.M."/>
            <person name="Rodriguez-Valera F."/>
            <person name="Lopez-Perez M."/>
        </authorList>
    </citation>
    <scope>NUCLEOTIDE SEQUENCE [LARGE SCALE GENOMIC DNA]</scope>
    <source>
        <strain evidence="1">MED-G169</strain>
    </source>
</reference>
<dbReference type="EMBL" id="SHBO01000004">
    <property type="protein sequence ID" value="RZO08436.1"/>
    <property type="molecule type" value="Genomic_DNA"/>
</dbReference>
<dbReference type="AlphaFoldDB" id="A0A520LP03"/>
<evidence type="ECO:0000313" key="2">
    <source>
        <dbReference type="Proteomes" id="UP000318148"/>
    </source>
</evidence>
<organism evidence="1 2">
    <name type="scientific">SAR92 clade bacterium</name>
    <dbReference type="NCBI Taxonomy" id="2315479"/>
    <lineage>
        <taxon>Bacteria</taxon>
        <taxon>Pseudomonadati</taxon>
        <taxon>Pseudomonadota</taxon>
        <taxon>Gammaproteobacteria</taxon>
        <taxon>Cellvibrionales</taxon>
        <taxon>Porticoccaceae</taxon>
        <taxon>SAR92 clade</taxon>
    </lineage>
</organism>
<gene>
    <name evidence="1" type="ORF">EVB02_00600</name>
</gene>
<accession>A0A520LP03</accession>